<evidence type="ECO:0000313" key="3">
    <source>
        <dbReference type="Proteomes" id="UP000014760"/>
    </source>
</evidence>
<reference evidence="3" key="1">
    <citation type="submission" date="2012-12" db="EMBL/GenBank/DDBJ databases">
        <authorList>
            <person name="Hellsten U."/>
            <person name="Grimwood J."/>
            <person name="Chapman J.A."/>
            <person name="Shapiro H."/>
            <person name="Aerts A."/>
            <person name="Otillar R.P."/>
            <person name="Terry A.Y."/>
            <person name="Boore J.L."/>
            <person name="Simakov O."/>
            <person name="Marletaz F."/>
            <person name="Cho S.-J."/>
            <person name="Edsinger-Gonzales E."/>
            <person name="Havlak P."/>
            <person name="Kuo D.-H."/>
            <person name="Larsson T."/>
            <person name="Lv J."/>
            <person name="Arendt D."/>
            <person name="Savage R."/>
            <person name="Osoegawa K."/>
            <person name="de Jong P."/>
            <person name="Lindberg D.R."/>
            <person name="Seaver E.C."/>
            <person name="Weisblat D.A."/>
            <person name="Putnam N.H."/>
            <person name="Grigoriev I.V."/>
            <person name="Rokhsar D.S."/>
        </authorList>
    </citation>
    <scope>NUCLEOTIDE SEQUENCE</scope>
    <source>
        <strain evidence="3">I ESC-2004</strain>
    </source>
</reference>
<sequence>MESVVIAKVNKAVIKRTYLKVKQAIGDTGLQFYDNAVDGYLRSKTLLDLRPELETLGLGVLLRRKGIGIIFNLTKTRTEISDAEIKMTETAKIKEKNTRTIMTAKTEMWRTMMLTVAMMNLYLG</sequence>
<organism evidence="1">
    <name type="scientific">Capitella teleta</name>
    <name type="common">Polychaete worm</name>
    <dbReference type="NCBI Taxonomy" id="283909"/>
    <lineage>
        <taxon>Eukaryota</taxon>
        <taxon>Metazoa</taxon>
        <taxon>Spiralia</taxon>
        <taxon>Lophotrochozoa</taxon>
        <taxon>Annelida</taxon>
        <taxon>Polychaeta</taxon>
        <taxon>Sedentaria</taxon>
        <taxon>Scolecida</taxon>
        <taxon>Capitellidae</taxon>
        <taxon>Capitella</taxon>
    </lineage>
</organism>
<evidence type="ECO:0000313" key="2">
    <source>
        <dbReference type="EnsemblMetazoa" id="CapteP199769"/>
    </source>
</evidence>
<dbReference type="HOGENOM" id="CLU_2006060_0_0_1"/>
<dbReference type="EnsemblMetazoa" id="CapteT199769">
    <property type="protein sequence ID" value="CapteP199769"/>
    <property type="gene ID" value="CapteG199769"/>
</dbReference>
<protein>
    <submittedName>
        <fullName evidence="1 2">Uncharacterized protein</fullName>
    </submittedName>
</protein>
<gene>
    <name evidence="1" type="ORF">CAPTEDRAFT_199769</name>
</gene>
<dbReference type="EMBL" id="KB308694">
    <property type="protein sequence ID" value="ELT96998.1"/>
    <property type="molecule type" value="Genomic_DNA"/>
</dbReference>
<reference evidence="2" key="3">
    <citation type="submission" date="2015-06" db="UniProtKB">
        <authorList>
            <consortium name="EnsemblMetazoa"/>
        </authorList>
    </citation>
    <scope>IDENTIFICATION</scope>
</reference>
<dbReference type="EMBL" id="AMQN01011108">
    <property type="status" value="NOT_ANNOTATED_CDS"/>
    <property type="molecule type" value="Genomic_DNA"/>
</dbReference>
<evidence type="ECO:0000313" key="1">
    <source>
        <dbReference type="EMBL" id="ELT96998.1"/>
    </source>
</evidence>
<keyword evidence="3" id="KW-1185">Reference proteome</keyword>
<accession>R7TSY0</accession>
<name>R7TSY0_CAPTE</name>
<proteinExistence type="predicted"/>
<dbReference type="AlphaFoldDB" id="R7TSY0"/>
<dbReference type="Proteomes" id="UP000014760">
    <property type="component" value="Unassembled WGS sequence"/>
</dbReference>
<reference evidence="1 3" key="2">
    <citation type="journal article" date="2013" name="Nature">
        <title>Insights into bilaterian evolution from three spiralian genomes.</title>
        <authorList>
            <person name="Simakov O."/>
            <person name="Marletaz F."/>
            <person name="Cho S.J."/>
            <person name="Edsinger-Gonzales E."/>
            <person name="Havlak P."/>
            <person name="Hellsten U."/>
            <person name="Kuo D.H."/>
            <person name="Larsson T."/>
            <person name="Lv J."/>
            <person name="Arendt D."/>
            <person name="Savage R."/>
            <person name="Osoegawa K."/>
            <person name="de Jong P."/>
            <person name="Grimwood J."/>
            <person name="Chapman J.A."/>
            <person name="Shapiro H."/>
            <person name="Aerts A."/>
            <person name="Otillar R.P."/>
            <person name="Terry A.Y."/>
            <person name="Boore J.L."/>
            <person name="Grigoriev I.V."/>
            <person name="Lindberg D.R."/>
            <person name="Seaver E.C."/>
            <person name="Weisblat D.A."/>
            <person name="Putnam N.H."/>
            <person name="Rokhsar D.S."/>
        </authorList>
    </citation>
    <scope>NUCLEOTIDE SEQUENCE</scope>
    <source>
        <strain evidence="1 3">I ESC-2004</strain>
    </source>
</reference>